<evidence type="ECO:0000259" key="1">
    <source>
        <dbReference type="Pfam" id="PF23197"/>
    </source>
</evidence>
<protein>
    <submittedName>
        <fullName evidence="2">DUF1566 domain-containing protein</fullName>
    </submittedName>
</protein>
<reference evidence="2 3" key="1">
    <citation type="submission" date="2022-07" db="EMBL/GenBank/DDBJ databases">
        <title>Genome Analysis of Selected Gammaproteobacteria from Nigerian Food snails.</title>
        <authorList>
            <person name="Okafor A.C."/>
        </authorList>
    </citation>
    <scope>NUCLEOTIDE SEQUENCE [LARGE SCALE GENOMIC DNA]</scope>
    <source>
        <strain evidence="2 3">Awg 2</strain>
    </source>
</reference>
<organism evidence="2 3">
    <name type="scientific">Metapseudomonas resinovorans</name>
    <name type="common">Pseudomonas resinovorans</name>
    <dbReference type="NCBI Taxonomy" id="53412"/>
    <lineage>
        <taxon>Bacteria</taxon>
        <taxon>Pseudomonadati</taxon>
        <taxon>Pseudomonadota</taxon>
        <taxon>Gammaproteobacteria</taxon>
        <taxon>Pseudomonadales</taxon>
        <taxon>Pseudomonadaceae</taxon>
        <taxon>Metapseudomonas</taxon>
    </lineage>
</organism>
<dbReference type="Gene3D" id="2.60.40.2700">
    <property type="match status" value="2"/>
</dbReference>
<dbReference type="RefSeq" id="WP_271472305.1">
    <property type="nucleotide sequence ID" value="NZ_JANEWF010000046.1"/>
</dbReference>
<dbReference type="Proteomes" id="UP001211689">
    <property type="component" value="Unassembled WGS sequence"/>
</dbReference>
<feature type="domain" description="AIR9-like A9" evidence="1">
    <location>
        <begin position="204"/>
        <end position="288"/>
    </location>
</feature>
<comment type="caution">
    <text evidence="2">The sequence shown here is derived from an EMBL/GenBank/DDBJ whole genome shotgun (WGS) entry which is preliminary data.</text>
</comment>
<dbReference type="InterPro" id="IPR056284">
    <property type="entry name" value="AIR9-like_A9"/>
</dbReference>
<dbReference type="Pfam" id="PF23197">
    <property type="entry name" value="IG_AIR9"/>
    <property type="match status" value="1"/>
</dbReference>
<evidence type="ECO:0000313" key="3">
    <source>
        <dbReference type="Proteomes" id="UP001211689"/>
    </source>
</evidence>
<gene>
    <name evidence="2" type="ORF">NNO07_25115</name>
</gene>
<sequence length="507" mass="53981">MKLGYQYSDPDGDSEDTAAATAQWFADGTLIADETQLTFTPTSAQNKKFLTASIRPASLPPADPAMATTASLSAPLPGPILPPRAELASSFIKSPNTMSWGDAYMHCAALGERLPSEAELKALFTTYTRANAVGEDSQGDINRTYGWPGPVYWTSIAGDQGRHKYVYLPSDGHTASNLDTNRYPFACATSGSGEGLPTVSAVSFSNPIVGTKLTATYTYNGNSTIPDRSRFQWHTSTAANGTTGKAPIPGATSSSYTPVSGDAGKWLVLEITPASYDTVIGTPVSTVSSVAVAAPPSISNVRISGYDQWGTPQIGGTLKGEYDFNSNGSNATDTSTYRWLNGSKSSTSRTYTLTEADVGKTLTFEVTAKSSEGLTGNTLSAPTNKRVSIFKRFIKPDKTKYPRINPPLAPGGDPAEMECTFSGARLPSRNELTTLFKDETSGGTNTTLCEKYDWPMAAKCGGSGNESRYWTSEKTSAGQEAYHVNLTNGQVSKTYIGNAFYVACINR</sequence>
<accession>A0ABT4YBT6</accession>
<evidence type="ECO:0000313" key="2">
    <source>
        <dbReference type="EMBL" id="MDA8486361.1"/>
    </source>
</evidence>
<name>A0ABT4YBT6_METRE</name>
<keyword evidence="3" id="KW-1185">Reference proteome</keyword>
<dbReference type="EMBL" id="JANEWF010000046">
    <property type="protein sequence ID" value="MDA8486361.1"/>
    <property type="molecule type" value="Genomic_DNA"/>
</dbReference>
<proteinExistence type="predicted"/>